<evidence type="ECO:0000313" key="5">
    <source>
        <dbReference type="Proteomes" id="UP000248925"/>
    </source>
</evidence>
<keyword evidence="5" id="KW-1185">Reference proteome</keyword>
<feature type="domain" description="DUF1254" evidence="3">
    <location>
        <begin position="102"/>
        <end position="213"/>
    </location>
</feature>
<dbReference type="InterPro" id="IPR037049">
    <property type="entry name" value="DUF1214_C_sf"/>
</dbReference>
<dbReference type="PANTHER" id="PTHR36509">
    <property type="entry name" value="BLL3101 PROTEIN"/>
    <property type="match status" value="1"/>
</dbReference>
<feature type="domain" description="DUF1214" evidence="2">
    <location>
        <begin position="363"/>
        <end position="468"/>
    </location>
</feature>
<comment type="caution">
    <text evidence="4">The sequence shown here is derived from an EMBL/GenBank/DDBJ whole genome shotgun (WGS) entry which is preliminary data.</text>
</comment>
<dbReference type="Pfam" id="PF06742">
    <property type="entry name" value="DUF1214"/>
    <property type="match status" value="1"/>
</dbReference>
<dbReference type="Proteomes" id="UP000248925">
    <property type="component" value="Unassembled WGS sequence"/>
</dbReference>
<dbReference type="RefSeq" id="WP_111162164.1">
    <property type="nucleotide sequence ID" value="NZ_PCDP01000040.1"/>
</dbReference>
<evidence type="ECO:0008006" key="6">
    <source>
        <dbReference type="Google" id="ProtNLM"/>
    </source>
</evidence>
<keyword evidence="1" id="KW-0732">Signal</keyword>
<dbReference type="Gene3D" id="2.60.40.1610">
    <property type="entry name" value="Domain of unknown function DUF1254"/>
    <property type="match status" value="1"/>
</dbReference>
<gene>
    <name evidence="4" type="ORF">CPY51_20935</name>
</gene>
<dbReference type="Gene3D" id="2.60.120.600">
    <property type="entry name" value="Domain of unknown function DUF1214, C-terminal domain"/>
    <property type="match status" value="1"/>
</dbReference>
<evidence type="ECO:0000313" key="4">
    <source>
        <dbReference type="EMBL" id="PZM11227.1"/>
    </source>
</evidence>
<dbReference type="PANTHER" id="PTHR36509:SF3">
    <property type="entry name" value="SIGNAL PEPTIDE PROTEIN"/>
    <property type="match status" value="1"/>
</dbReference>
<dbReference type="Pfam" id="PF06863">
    <property type="entry name" value="DUF1254"/>
    <property type="match status" value="1"/>
</dbReference>
<dbReference type="OrthoDB" id="272779at2"/>
<proteinExistence type="predicted"/>
<name>A0A2W4CD76_9HYPH</name>
<dbReference type="AlphaFoldDB" id="A0A2W4CD76"/>
<feature type="chain" id="PRO_5016118909" description="DUF1254 domain-containing protein" evidence="1">
    <location>
        <begin position="25"/>
        <end position="486"/>
    </location>
</feature>
<dbReference type="InterPro" id="IPR010679">
    <property type="entry name" value="DUF1254"/>
</dbReference>
<dbReference type="InterPro" id="IPR037050">
    <property type="entry name" value="DUF1254_sf"/>
</dbReference>
<accession>A0A2W4CD76</accession>
<dbReference type="SUPFAM" id="SSF160935">
    <property type="entry name" value="VPA0735-like"/>
    <property type="match status" value="1"/>
</dbReference>
<dbReference type="InterPro" id="IPR010621">
    <property type="entry name" value="DUF1214"/>
</dbReference>
<feature type="signal peptide" evidence="1">
    <location>
        <begin position="1"/>
        <end position="24"/>
    </location>
</feature>
<evidence type="ECO:0000256" key="1">
    <source>
        <dbReference type="SAM" id="SignalP"/>
    </source>
</evidence>
<organism evidence="4 5">
    <name type="scientific">Rhizobium tubonense</name>
    <dbReference type="NCBI Taxonomy" id="484088"/>
    <lineage>
        <taxon>Bacteria</taxon>
        <taxon>Pseudomonadati</taxon>
        <taxon>Pseudomonadota</taxon>
        <taxon>Alphaproteobacteria</taxon>
        <taxon>Hyphomicrobiales</taxon>
        <taxon>Rhizobiaceae</taxon>
        <taxon>Rhizobium/Agrobacterium group</taxon>
        <taxon>Rhizobium</taxon>
    </lineage>
</organism>
<dbReference type="EMBL" id="PCDP01000040">
    <property type="protein sequence ID" value="PZM11227.1"/>
    <property type="molecule type" value="Genomic_DNA"/>
</dbReference>
<reference evidence="4 5" key="1">
    <citation type="journal article" date="2018" name="Sci. Rep.">
        <title>Rhizobium tumorigenes sp. nov., a novel plant tumorigenic bacterium isolated from cane gall tumors on thornless blackberry.</title>
        <authorList>
            <person name="Kuzmanovi N."/>
            <person name="Smalla K."/>
            <person name="Gronow S."/>
            <person name="PuBawska J."/>
        </authorList>
    </citation>
    <scope>NUCLEOTIDE SEQUENCE [LARGE SCALE GENOMIC DNA]</scope>
    <source>
        <strain evidence="4 5">CCBAU 85046</strain>
    </source>
</reference>
<protein>
    <recommendedName>
        <fullName evidence="6">DUF1254 domain-containing protein</fullName>
    </recommendedName>
</protein>
<dbReference type="Gene3D" id="1.10.3360.10">
    <property type="entry name" value="VPA0735-like domain"/>
    <property type="match status" value="1"/>
</dbReference>
<evidence type="ECO:0000259" key="3">
    <source>
        <dbReference type="Pfam" id="PF06863"/>
    </source>
</evidence>
<sequence length="486" mass="53703">MKPFLRKLCLTTVMVLASVGSAFSQESTIKTPIGDISTAFGLPADKPTIAKLYDEMDFQRATQAYIWALPIVGFAEWQASTRAALGVGDTDLVIYQSVKDKLGILTANATTPYIGGFPDLSKTGPLVIDYPKGATAGGVGDFWQRPITDLGETGPDKGKGGKYLIVGPGQKAPKPSGFTIIQSPTNNIFFAFRVLDPDPGKAKALIASVKIYPFTERKDPKPTKLITPNGRAWSQVPPRGCAYWQRLSDIIQREPVMERDRVMMALLRPLGIEKGKPFAPDDRQKKILTDGAVVGELMAQANSFATREEGARYRPDSNWDYVIMFDPFQEAANYTQIDQRAKYFYEAVTTTKGMVTRTPGLGQAYLGAHVDAAGKWLDGGLSYALHVPAEVPAKLFWSVTVYDSLTRVLIDNPQQVADKSSRTDIVKNGDGSYDLYFGPETPAGHEKNWIPTIPGKAWFAYFRFYGPLQPYFDRSWKLPDIEEVKE</sequence>
<evidence type="ECO:0000259" key="2">
    <source>
        <dbReference type="Pfam" id="PF06742"/>
    </source>
</evidence>